<dbReference type="GO" id="GO:0008926">
    <property type="term" value="F:mannitol-1-phosphate 5-dehydrogenase activity"/>
    <property type="evidence" value="ECO:0007669"/>
    <property type="project" value="UniProtKB-EC"/>
</dbReference>
<dbReference type="GO" id="GO:0019592">
    <property type="term" value="P:mannitol catabolic process"/>
    <property type="evidence" value="ECO:0007669"/>
    <property type="project" value="TreeGrafter"/>
</dbReference>
<dbReference type="InterPro" id="IPR036291">
    <property type="entry name" value="NAD(P)-bd_dom_sf"/>
</dbReference>
<dbReference type="STRING" id="1076935.U4LNJ7"/>
<gene>
    <name evidence="10" type="ORF">PCON_01669</name>
</gene>
<evidence type="ECO:0000256" key="4">
    <source>
        <dbReference type="ARBA" id="ARBA00016219"/>
    </source>
</evidence>
<dbReference type="SUPFAM" id="SSF51735">
    <property type="entry name" value="NAD(P)-binding Rossmann-fold domains"/>
    <property type="match status" value="1"/>
</dbReference>
<dbReference type="SUPFAM" id="SSF48179">
    <property type="entry name" value="6-phosphogluconate dehydrogenase C-terminal domain-like"/>
    <property type="match status" value="1"/>
</dbReference>
<dbReference type="Pfam" id="PF08125">
    <property type="entry name" value="Mannitol_dh_C"/>
    <property type="match status" value="1"/>
</dbReference>
<dbReference type="InterPro" id="IPR000669">
    <property type="entry name" value="Mannitol_DH"/>
</dbReference>
<dbReference type="PROSITE" id="PS00974">
    <property type="entry name" value="MANNITOL_DHGENASE"/>
    <property type="match status" value="1"/>
</dbReference>
<dbReference type="InterPro" id="IPR013131">
    <property type="entry name" value="Mannitol_DH_N"/>
</dbReference>
<dbReference type="OrthoDB" id="418169at2759"/>
<organism evidence="10 11">
    <name type="scientific">Pyronema omphalodes (strain CBS 100304)</name>
    <name type="common">Pyronema confluens</name>
    <dbReference type="NCBI Taxonomy" id="1076935"/>
    <lineage>
        <taxon>Eukaryota</taxon>
        <taxon>Fungi</taxon>
        <taxon>Dikarya</taxon>
        <taxon>Ascomycota</taxon>
        <taxon>Pezizomycotina</taxon>
        <taxon>Pezizomycetes</taxon>
        <taxon>Pezizales</taxon>
        <taxon>Pyronemataceae</taxon>
        <taxon>Pyronema</taxon>
    </lineage>
</organism>
<dbReference type="Gene3D" id="3.40.50.720">
    <property type="entry name" value="NAD(P)-binding Rossmann-like Domain"/>
    <property type="match status" value="1"/>
</dbReference>
<dbReference type="InterPro" id="IPR023028">
    <property type="entry name" value="Mannitol_1_phos_5_DH"/>
</dbReference>
<comment type="subunit">
    <text evidence="2">Monomer.</text>
</comment>
<dbReference type="EC" id="1.1.1.17" evidence="3"/>
<proteinExistence type="inferred from homology"/>
<dbReference type="GO" id="GO:0005829">
    <property type="term" value="C:cytosol"/>
    <property type="evidence" value="ECO:0007669"/>
    <property type="project" value="TreeGrafter"/>
</dbReference>
<comment type="catalytic activity">
    <reaction evidence="7">
        <text>D-mannitol 1-phosphate + NAD(+) = beta-D-fructose 6-phosphate + NADH + H(+)</text>
        <dbReference type="Rhea" id="RHEA:19661"/>
        <dbReference type="ChEBI" id="CHEBI:15378"/>
        <dbReference type="ChEBI" id="CHEBI:57540"/>
        <dbReference type="ChEBI" id="CHEBI:57634"/>
        <dbReference type="ChEBI" id="CHEBI:57945"/>
        <dbReference type="ChEBI" id="CHEBI:61381"/>
        <dbReference type="EC" id="1.1.1.17"/>
    </reaction>
</comment>
<dbReference type="Pfam" id="PF01232">
    <property type="entry name" value="Mannitol_dh"/>
    <property type="match status" value="1"/>
</dbReference>
<dbReference type="OMA" id="YEWVINK"/>
<name>U4LNJ7_PYROM</name>
<dbReference type="HAMAP" id="MF_00196">
    <property type="entry name" value="Mannitol_dehydrog"/>
    <property type="match status" value="1"/>
</dbReference>
<dbReference type="PRINTS" id="PR00084">
    <property type="entry name" value="MTLDHDRGNASE"/>
</dbReference>
<feature type="domain" description="Mannitol dehydrogenase C-terminal" evidence="9">
    <location>
        <begin position="208"/>
        <end position="361"/>
    </location>
</feature>
<dbReference type="AlphaFoldDB" id="U4LNJ7"/>
<evidence type="ECO:0000259" key="8">
    <source>
        <dbReference type="Pfam" id="PF01232"/>
    </source>
</evidence>
<dbReference type="NCBIfam" id="NF002647">
    <property type="entry name" value="PRK02318.1-3"/>
    <property type="match status" value="1"/>
</dbReference>
<evidence type="ECO:0000256" key="1">
    <source>
        <dbReference type="ARBA" id="ARBA00006541"/>
    </source>
</evidence>
<evidence type="ECO:0000256" key="5">
    <source>
        <dbReference type="ARBA" id="ARBA00023002"/>
    </source>
</evidence>
<comment type="similarity">
    <text evidence="1">Belongs to the mannitol dehydrogenase family.</text>
</comment>
<sequence>MKTALHFGAGNIGRGFIGALLSDSGYHVVFADVVEKLINALNEYKSYNITILDVAPDEPIKHISNVSGIFSNNPEQLNAAILDAEIITTAVGPNVLRIISRSLAAGISERKKQGKEYLNIIACENMTGASGHLRDEILKHLPEEDQEYMDTYVGFPNCAVDRIVPPFNPGPNGNVLSVGVEAFFEWIVEEPAFKGPRPEIKGMKLTDNLVAYVQRKLFTLNCGHATTAYLGYLKGYKTVDEALKDKSIESTVHAAMKESGAALCKKHGFDEEEHGKYIEKIMNRFRNPYIKDDVARVGREPLRKLGPADRLVGPAKMADEFGLPKDNLLKAIAACLLYDNKDDPQSVTLKKDIESKGLEEVLEDVVGFKKGSKESRQVLQAYNELKA</sequence>
<dbReference type="PANTHER" id="PTHR30524">
    <property type="entry name" value="MANNITOL-1-PHOSPHATE 5-DEHYDROGENASE"/>
    <property type="match status" value="1"/>
</dbReference>
<dbReference type="EMBL" id="HF936162">
    <property type="protein sequence ID" value="CCX33731.1"/>
    <property type="molecule type" value="Genomic_DNA"/>
</dbReference>
<dbReference type="NCBIfam" id="NF002652">
    <property type="entry name" value="PRK02318.2-5"/>
    <property type="match status" value="1"/>
</dbReference>
<evidence type="ECO:0000313" key="11">
    <source>
        <dbReference type="Proteomes" id="UP000018144"/>
    </source>
</evidence>
<evidence type="ECO:0000256" key="7">
    <source>
        <dbReference type="ARBA" id="ARBA00048615"/>
    </source>
</evidence>
<evidence type="ECO:0000259" key="9">
    <source>
        <dbReference type="Pfam" id="PF08125"/>
    </source>
</evidence>
<dbReference type="InterPro" id="IPR023027">
    <property type="entry name" value="Mannitol_DH_CS"/>
</dbReference>
<dbReference type="PANTHER" id="PTHR30524:SF0">
    <property type="entry name" value="ALTRONATE OXIDOREDUCTASE-RELATED"/>
    <property type="match status" value="1"/>
</dbReference>
<protein>
    <recommendedName>
        <fullName evidence="4">Mannitol-1-phosphate 5-dehydrogenase</fullName>
        <ecNumber evidence="3">1.1.1.17</ecNumber>
    </recommendedName>
</protein>
<keyword evidence="6" id="KW-0520">NAD</keyword>
<dbReference type="Proteomes" id="UP000018144">
    <property type="component" value="Unassembled WGS sequence"/>
</dbReference>
<feature type="domain" description="Mannitol dehydrogenase N-terminal" evidence="8">
    <location>
        <begin position="3"/>
        <end position="202"/>
    </location>
</feature>
<keyword evidence="11" id="KW-1185">Reference proteome</keyword>
<keyword evidence="5" id="KW-0560">Oxidoreductase</keyword>
<dbReference type="InterPro" id="IPR013118">
    <property type="entry name" value="Mannitol_DH_C"/>
</dbReference>
<dbReference type="InterPro" id="IPR008927">
    <property type="entry name" value="6-PGluconate_DH-like_C_sf"/>
</dbReference>
<evidence type="ECO:0000256" key="2">
    <source>
        <dbReference type="ARBA" id="ARBA00011245"/>
    </source>
</evidence>
<evidence type="ECO:0000256" key="6">
    <source>
        <dbReference type="ARBA" id="ARBA00023027"/>
    </source>
</evidence>
<dbReference type="Gene3D" id="1.10.1040.10">
    <property type="entry name" value="N-(1-d-carboxylethyl)-l-norvaline Dehydrogenase, domain 2"/>
    <property type="match status" value="1"/>
</dbReference>
<dbReference type="eggNOG" id="ENOG502QVPN">
    <property type="taxonomic scope" value="Eukaryota"/>
</dbReference>
<accession>U4LNJ7</accession>
<dbReference type="InterPro" id="IPR013328">
    <property type="entry name" value="6PGD_dom2"/>
</dbReference>
<dbReference type="NCBIfam" id="NF002646">
    <property type="entry name" value="PRK02318.1-2"/>
    <property type="match status" value="1"/>
</dbReference>
<reference evidence="10 11" key="1">
    <citation type="journal article" date="2013" name="PLoS Genet.">
        <title>The genome and development-dependent transcriptomes of Pyronema confluens: a window into fungal evolution.</title>
        <authorList>
            <person name="Traeger S."/>
            <person name="Altegoer F."/>
            <person name="Freitag M."/>
            <person name="Gabaldon T."/>
            <person name="Kempken F."/>
            <person name="Kumar A."/>
            <person name="Marcet-Houben M."/>
            <person name="Poggeler S."/>
            <person name="Stajich J.E."/>
            <person name="Nowrousian M."/>
        </authorList>
    </citation>
    <scope>NUCLEOTIDE SEQUENCE [LARGE SCALE GENOMIC DNA]</scope>
    <source>
        <strain evidence="11">CBS 100304</strain>
        <tissue evidence="10">Vegetative mycelium</tissue>
    </source>
</reference>
<dbReference type="NCBIfam" id="NF002650">
    <property type="entry name" value="PRK02318.2-2"/>
    <property type="match status" value="1"/>
</dbReference>
<evidence type="ECO:0000313" key="10">
    <source>
        <dbReference type="EMBL" id="CCX33731.1"/>
    </source>
</evidence>
<evidence type="ECO:0000256" key="3">
    <source>
        <dbReference type="ARBA" id="ARBA00012939"/>
    </source>
</evidence>